<dbReference type="InterPro" id="IPR000719">
    <property type="entry name" value="Prot_kinase_dom"/>
</dbReference>
<dbReference type="Gene3D" id="1.10.510.10">
    <property type="entry name" value="Transferase(Phosphotransferase) domain 1"/>
    <property type="match status" value="1"/>
</dbReference>
<dbReference type="VEuPathDB" id="CryptoDB:Cvel_9105"/>
<keyword evidence="2" id="KW-0067">ATP-binding</keyword>
<feature type="domain" description="Protein kinase" evidence="4">
    <location>
        <begin position="1"/>
        <end position="359"/>
    </location>
</feature>
<dbReference type="InterPro" id="IPR011009">
    <property type="entry name" value="Kinase-like_dom_sf"/>
</dbReference>
<evidence type="ECO:0000256" key="3">
    <source>
        <dbReference type="SAM" id="MobiDB-lite"/>
    </source>
</evidence>
<proteinExistence type="predicted"/>
<dbReference type="PROSITE" id="PS50011">
    <property type="entry name" value="PROTEIN_KINASE_DOM"/>
    <property type="match status" value="1"/>
</dbReference>
<dbReference type="Pfam" id="PF00069">
    <property type="entry name" value="Pkinase"/>
    <property type="match status" value="1"/>
</dbReference>
<organism evidence="5">
    <name type="scientific">Chromera velia CCMP2878</name>
    <dbReference type="NCBI Taxonomy" id="1169474"/>
    <lineage>
        <taxon>Eukaryota</taxon>
        <taxon>Sar</taxon>
        <taxon>Alveolata</taxon>
        <taxon>Colpodellida</taxon>
        <taxon>Chromeraceae</taxon>
        <taxon>Chromera</taxon>
    </lineage>
</organism>
<name>A0A0G4HWU7_9ALVE</name>
<evidence type="ECO:0000256" key="1">
    <source>
        <dbReference type="ARBA" id="ARBA00022741"/>
    </source>
</evidence>
<dbReference type="GO" id="GO:0004672">
    <property type="term" value="F:protein kinase activity"/>
    <property type="evidence" value="ECO:0007669"/>
    <property type="project" value="InterPro"/>
</dbReference>
<keyword evidence="1" id="KW-0547">Nucleotide-binding</keyword>
<dbReference type="Gene3D" id="3.30.200.20">
    <property type="entry name" value="Phosphorylase Kinase, domain 1"/>
    <property type="match status" value="1"/>
</dbReference>
<feature type="region of interest" description="Disordered" evidence="3">
    <location>
        <begin position="1"/>
        <end position="30"/>
    </location>
</feature>
<protein>
    <recommendedName>
        <fullName evidence="4">Protein kinase domain-containing protein</fullName>
    </recommendedName>
</protein>
<feature type="region of interest" description="Disordered" evidence="3">
    <location>
        <begin position="359"/>
        <end position="445"/>
    </location>
</feature>
<feature type="compositionally biased region" description="Polar residues" evidence="3">
    <location>
        <begin position="175"/>
        <end position="190"/>
    </location>
</feature>
<feature type="compositionally biased region" description="Low complexity" evidence="3">
    <location>
        <begin position="163"/>
        <end position="173"/>
    </location>
</feature>
<evidence type="ECO:0000256" key="2">
    <source>
        <dbReference type="ARBA" id="ARBA00022840"/>
    </source>
</evidence>
<feature type="compositionally biased region" description="Low complexity" evidence="3">
    <location>
        <begin position="370"/>
        <end position="386"/>
    </location>
</feature>
<dbReference type="InterPro" id="IPR050117">
    <property type="entry name" value="MAPK"/>
</dbReference>
<dbReference type="PANTHER" id="PTHR24055">
    <property type="entry name" value="MITOGEN-ACTIVATED PROTEIN KINASE"/>
    <property type="match status" value="1"/>
</dbReference>
<feature type="compositionally biased region" description="Low complexity" evidence="3">
    <location>
        <begin position="401"/>
        <end position="414"/>
    </location>
</feature>
<feature type="region of interest" description="Disordered" evidence="3">
    <location>
        <begin position="163"/>
        <end position="190"/>
    </location>
</feature>
<feature type="compositionally biased region" description="Basic and acidic residues" evidence="3">
    <location>
        <begin position="387"/>
        <end position="400"/>
    </location>
</feature>
<gene>
    <name evidence="5" type="ORF">Cvel_9105</name>
</gene>
<dbReference type="SUPFAM" id="SSF56112">
    <property type="entry name" value="Protein kinase-like (PK-like)"/>
    <property type="match status" value="1"/>
</dbReference>
<evidence type="ECO:0000313" key="5">
    <source>
        <dbReference type="EMBL" id="CEM48929.1"/>
    </source>
</evidence>
<sequence length="476" mass="51933">METGASSKDEKGNAQAEETVSAPPKGPQWPGLPEYYEIKKITSTSTTGAVAECIDVRSGKTVIAKRLQRLFSSKDEEWREAGTDLKEIALLNKLQHPGVIRLRAPRLGQVRAILSNLLEALKTIHRKEIVHANLKPAACLLNQDCTTKLCDFAAARVIKPPCSAASASSSPAAETSGTGTDSQQQWETPLSHSCHPVNRWFTAPEILLRQKNVGGAADVWSLGCVFAELMYLVEGNAEVSECLDGMMAWNGVEGSVKVVVGPLRISGGASENRKSDQLNVIFSLIGSPSETEREALDSEEAKSYVALLEDHPPPSDLRERLAARFPASSPSAIDLLSQMLVFSSSKRISVEAALSHPFVTGEGKGKEGPPSESEPMAPSVQKNKTTAKAEEEANEKEERQQQQQQQEQEQQATPGPQPEEEPLSLPFDISRMGRRSEEGSTRLTEQQLRYCFLREVARHHPEILPSLPEAPAGIQY</sequence>
<reference evidence="5" key="1">
    <citation type="submission" date="2014-11" db="EMBL/GenBank/DDBJ databases">
        <authorList>
            <person name="Otto D Thomas"/>
            <person name="Naeem Raeece"/>
        </authorList>
    </citation>
    <scope>NUCLEOTIDE SEQUENCE</scope>
</reference>
<evidence type="ECO:0000259" key="4">
    <source>
        <dbReference type="PROSITE" id="PS50011"/>
    </source>
</evidence>
<dbReference type="EMBL" id="CDMZ01004192">
    <property type="protein sequence ID" value="CEM48929.1"/>
    <property type="molecule type" value="Genomic_DNA"/>
</dbReference>
<dbReference type="PhylomeDB" id="A0A0G4HWU7"/>
<dbReference type="AlphaFoldDB" id="A0A0G4HWU7"/>
<dbReference type="SMART" id="SM00220">
    <property type="entry name" value="S_TKc"/>
    <property type="match status" value="1"/>
</dbReference>
<dbReference type="GO" id="GO:0005524">
    <property type="term" value="F:ATP binding"/>
    <property type="evidence" value="ECO:0007669"/>
    <property type="project" value="UniProtKB-KW"/>
</dbReference>
<accession>A0A0G4HWU7</accession>